<dbReference type="InterPro" id="IPR029016">
    <property type="entry name" value="GAF-like_dom_sf"/>
</dbReference>
<evidence type="ECO:0000256" key="8">
    <source>
        <dbReference type="PROSITE-ProRule" id="PRU00169"/>
    </source>
</evidence>
<dbReference type="InterPro" id="IPR005467">
    <property type="entry name" value="His_kinase_dom"/>
</dbReference>
<evidence type="ECO:0000259" key="10">
    <source>
        <dbReference type="PROSITE" id="PS50109"/>
    </source>
</evidence>
<gene>
    <name evidence="12" type="ORF">IQ260_11100</name>
</gene>
<feature type="modified residue" description="4-aspartylphosphate" evidence="8">
    <location>
        <position position="66"/>
    </location>
</feature>
<dbReference type="PROSITE" id="PS50110">
    <property type="entry name" value="RESPONSE_REGULATORY"/>
    <property type="match status" value="1"/>
</dbReference>
<reference evidence="12" key="1">
    <citation type="submission" date="2020-10" db="EMBL/GenBank/DDBJ databases">
        <authorList>
            <person name="Castelo-Branco R."/>
            <person name="Eusebio N."/>
            <person name="Adriana R."/>
            <person name="Vieira A."/>
            <person name="Brugerolle De Fraissinette N."/>
            <person name="Rezende De Castro R."/>
            <person name="Schneider M.P."/>
            <person name="Vasconcelos V."/>
            <person name="Leao P.N."/>
        </authorList>
    </citation>
    <scope>NUCLEOTIDE SEQUENCE</scope>
    <source>
        <strain evidence="12">LEGE 11479</strain>
    </source>
</reference>
<dbReference type="SUPFAM" id="SSF47384">
    <property type="entry name" value="Homodimeric domain of signal transducing histidine kinase"/>
    <property type="match status" value="1"/>
</dbReference>
<keyword evidence="4 8" id="KW-0597">Phosphoprotein</keyword>
<dbReference type="PRINTS" id="PR00344">
    <property type="entry name" value="BCTRLSENSOR"/>
</dbReference>
<dbReference type="EC" id="2.7.13.3" evidence="3"/>
<dbReference type="InterPro" id="IPR003594">
    <property type="entry name" value="HATPase_dom"/>
</dbReference>
<dbReference type="Pfam" id="PF02518">
    <property type="entry name" value="HATPase_c"/>
    <property type="match status" value="1"/>
</dbReference>
<comment type="catalytic activity">
    <reaction evidence="1">
        <text>ATP + protein L-histidine = ADP + protein N-phospho-L-histidine.</text>
        <dbReference type="EC" id="2.7.13.3"/>
    </reaction>
</comment>
<keyword evidence="5" id="KW-0808">Transferase</keyword>
<organism evidence="12 13">
    <name type="scientific">Leptolyngbya cf. ectocarpi LEGE 11479</name>
    <dbReference type="NCBI Taxonomy" id="1828722"/>
    <lineage>
        <taxon>Bacteria</taxon>
        <taxon>Bacillati</taxon>
        <taxon>Cyanobacteriota</taxon>
        <taxon>Cyanophyceae</taxon>
        <taxon>Leptolyngbyales</taxon>
        <taxon>Leptolyngbyaceae</taxon>
        <taxon>Leptolyngbya group</taxon>
        <taxon>Leptolyngbya</taxon>
    </lineage>
</organism>
<feature type="domain" description="Phytochrome chromophore attachment site" evidence="9">
    <location>
        <begin position="164"/>
        <end position="307"/>
    </location>
</feature>
<dbReference type="Pfam" id="PF00512">
    <property type="entry name" value="HisKA"/>
    <property type="match status" value="1"/>
</dbReference>
<dbReference type="InterPro" id="IPR004358">
    <property type="entry name" value="Sig_transdc_His_kin-like_C"/>
</dbReference>
<proteinExistence type="inferred from homology"/>
<evidence type="ECO:0000259" key="9">
    <source>
        <dbReference type="PROSITE" id="PS50046"/>
    </source>
</evidence>
<dbReference type="Gene3D" id="3.30.450.40">
    <property type="match status" value="1"/>
</dbReference>
<dbReference type="Gene3D" id="3.40.50.2300">
    <property type="match status" value="1"/>
</dbReference>
<dbReference type="InterPro" id="IPR003661">
    <property type="entry name" value="HisK_dim/P_dom"/>
</dbReference>
<dbReference type="SUPFAM" id="SSF55874">
    <property type="entry name" value="ATPase domain of HSP90 chaperone/DNA topoisomerase II/histidine kinase"/>
    <property type="match status" value="1"/>
</dbReference>
<name>A0A928X4Q3_LEPEC</name>
<dbReference type="PROSITE" id="PS50046">
    <property type="entry name" value="PHYTOCHROME_2"/>
    <property type="match status" value="1"/>
</dbReference>
<evidence type="ECO:0000256" key="3">
    <source>
        <dbReference type="ARBA" id="ARBA00012438"/>
    </source>
</evidence>
<dbReference type="InterPro" id="IPR001789">
    <property type="entry name" value="Sig_transdc_resp-reg_receiver"/>
</dbReference>
<dbReference type="Pfam" id="PF00072">
    <property type="entry name" value="Response_reg"/>
    <property type="match status" value="1"/>
</dbReference>
<dbReference type="GO" id="GO:0000155">
    <property type="term" value="F:phosphorelay sensor kinase activity"/>
    <property type="evidence" value="ECO:0007669"/>
    <property type="project" value="InterPro"/>
</dbReference>
<dbReference type="Proteomes" id="UP000615026">
    <property type="component" value="Unassembled WGS sequence"/>
</dbReference>
<keyword evidence="7" id="KW-0902">Two-component regulatory system</keyword>
<evidence type="ECO:0000256" key="1">
    <source>
        <dbReference type="ARBA" id="ARBA00000085"/>
    </source>
</evidence>
<dbReference type="AlphaFoldDB" id="A0A928X4Q3"/>
<comment type="caution">
    <text evidence="12">The sequence shown here is derived from an EMBL/GenBank/DDBJ whole genome shotgun (WGS) entry which is preliminary data.</text>
</comment>
<evidence type="ECO:0000256" key="6">
    <source>
        <dbReference type="ARBA" id="ARBA00022777"/>
    </source>
</evidence>
<feature type="domain" description="Response regulatory" evidence="11">
    <location>
        <begin position="15"/>
        <end position="132"/>
    </location>
</feature>
<dbReference type="Gene3D" id="1.10.287.130">
    <property type="match status" value="1"/>
</dbReference>
<dbReference type="PROSITE" id="PS50109">
    <property type="entry name" value="HIS_KIN"/>
    <property type="match status" value="1"/>
</dbReference>
<dbReference type="SUPFAM" id="SSF52172">
    <property type="entry name" value="CheY-like"/>
    <property type="match status" value="1"/>
</dbReference>
<dbReference type="InterPro" id="IPR050736">
    <property type="entry name" value="Sensor_HK_Regulatory"/>
</dbReference>
<dbReference type="EMBL" id="JADEXP010000081">
    <property type="protein sequence ID" value="MBE9067203.1"/>
    <property type="molecule type" value="Genomic_DNA"/>
</dbReference>
<comment type="similarity">
    <text evidence="2">In the N-terminal section; belongs to the phytochrome family.</text>
</comment>
<keyword evidence="13" id="KW-1185">Reference proteome</keyword>
<evidence type="ECO:0000256" key="2">
    <source>
        <dbReference type="ARBA" id="ARBA00006402"/>
    </source>
</evidence>
<dbReference type="SMART" id="SM00388">
    <property type="entry name" value="HisKA"/>
    <property type="match status" value="1"/>
</dbReference>
<dbReference type="CDD" id="cd00075">
    <property type="entry name" value="HATPase"/>
    <property type="match status" value="1"/>
</dbReference>
<dbReference type="SMART" id="SM00065">
    <property type="entry name" value="GAF"/>
    <property type="match status" value="1"/>
</dbReference>
<dbReference type="SMART" id="SM00387">
    <property type="entry name" value="HATPase_c"/>
    <property type="match status" value="1"/>
</dbReference>
<dbReference type="Gene3D" id="3.30.565.10">
    <property type="entry name" value="Histidine kinase-like ATPase, C-terminal domain"/>
    <property type="match status" value="1"/>
</dbReference>
<dbReference type="InterPro" id="IPR003018">
    <property type="entry name" value="GAF"/>
</dbReference>
<evidence type="ECO:0000256" key="4">
    <source>
        <dbReference type="ARBA" id="ARBA00022553"/>
    </source>
</evidence>
<accession>A0A928X4Q3</accession>
<evidence type="ECO:0000256" key="7">
    <source>
        <dbReference type="ARBA" id="ARBA00023012"/>
    </source>
</evidence>
<feature type="domain" description="Histidine kinase" evidence="10">
    <location>
        <begin position="355"/>
        <end position="566"/>
    </location>
</feature>
<dbReference type="SMART" id="SM00448">
    <property type="entry name" value="REC"/>
    <property type="match status" value="1"/>
</dbReference>
<dbReference type="InterPro" id="IPR036890">
    <property type="entry name" value="HATPase_C_sf"/>
</dbReference>
<dbReference type="PANTHER" id="PTHR43711">
    <property type="entry name" value="TWO-COMPONENT HISTIDINE KINASE"/>
    <property type="match status" value="1"/>
</dbReference>
<evidence type="ECO:0000259" key="11">
    <source>
        <dbReference type="PROSITE" id="PS50110"/>
    </source>
</evidence>
<dbReference type="PANTHER" id="PTHR43711:SF31">
    <property type="entry name" value="HISTIDINE KINASE"/>
    <property type="match status" value="1"/>
</dbReference>
<protein>
    <recommendedName>
        <fullName evidence="3">histidine kinase</fullName>
        <ecNumber evidence="3">2.7.13.3</ecNumber>
    </recommendedName>
</protein>
<dbReference type="SUPFAM" id="SSF55781">
    <property type="entry name" value="GAF domain-like"/>
    <property type="match status" value="1"/>
</dbReference>
<dbReference type="InterPro" id="IPR016132">
    <property type="entry name" value="Phyto_chromo_attachment"/>
</dbReference>
<dbReference type="InterPro" id="IPR011006">
    <property type="entry name" value="CheY-like_superfamily"/>
</dbReference>
<dbReference type="Pfam" id="PF01590">
    <property type="entry name" value="GAF"/>
    <property type="match status" value="1"/>
</dbReference>
<evidence type="ECO:0000313" key="12">
    <source>
        <dbReference type="EMBL" id="MBE9067203.1"/>
    </source>
</evidence>
<evidence type="ECO:0000313" key="13">
    <source>
        <dbReference type="Proteomes" id="UP000615026"/>
    </source>
</evidence>
<keyword evidence="6" id="KW-0418">Kinase</keyword>
<dbReference type="InterPro" id="IPR036097">
    <property type="entry name" value="HisK_dim/P_sf"/>
</dbReference>
<evidence type="ECO:0000256" key="5">
    <source>
        <dbReference type="ARBA" id="ARBA00022679"/>
    </source>
</evidence>
<dbReference type="CDD" id="cd00082">
    <property type="entry name" value="HisKA"/>
    <property type="match status" value="1"/>
</dbReference>
<sequence length="575" mass="64027">MPKHTCENSDTFSCTILIVDDSEADRVAYERYLTQSGIVCSTVFSTCGEDGLALCEQSYPDVLLLDYRLPDIDGLEFLQTLGQTCQPMPAVIMLTGQGSEQVAVEAMKMGATDYLIKGDLNISTLVQAVRRALTKQQLMRTIAKQQEQQQLMASISLRISQSLDVETSLKIAVEGARSFLDCDRTLIYQFQPDMNGTIVAESVLDGWSVGLSAEIEDTCFVEQGAERYCQGHKTVIDDIYSAGLTPCHIQLLEQFEVKANLVVPILLQPSATSKKTVLWGLLIAHHCHQPRPWQSNELSLLDDLSVQLAIAIQQNQFVLSLKERAAAMDRANRRLRKASQLLKKRNQELDQFAYIASHDLKAPLRAIKNLALWLQEDLEGQIPTENQQQIALMRTRVQRLESFIDGLLRYSRAGRESLETRELDPLQLLNEILDSLSVPESMKVTLPTTASTLVTEKLLLQQVLTNLISNAIKYHHRPDGHITISLKELGSRVEFTVADNGPGIAPDHHERIFAIFQTLESRDTVESTGIGLSIVKKIVEGQGGEITLTSEPGKGSAFSFTWKNQFSGSRDLDKS</sequence>